<dbReference type="Pfam" id="PF02381">
    <property type="entry name" value="MraZ"/>
    <property type="match status" value="1"/>
</dbReference>
<evidence type="ECO:0000313" key="9">
    <source>
        <dbReference type="EMBL" id="QIE57644.1"/>
    </source>
</evidence>
<evidence type="ECO:0000256" key="6">
    <source>
        <dbReference type="ARBA" id="ARBA00023163"/>
    </source>
</evidence>
<dbReference type="CDD" id="cd16321">
    <property type="entry name" value="MraZ_C"/>
    <property type="match status" value="1"/>
</dbReference>
<keyword evidence="5 7" id="KW-0238">DNA-binding</keyword>
<dbReference type="Proteomes" id="UP000503336">
    <property type="component" value="Chromosome"/>
</dbReference>
<accession>A0A7M3T6L3</accession>
<keyword evidence="4 7" id="KW-0805">Transcription regulation</keyword>
<evidence type="ECO:0000313" key="10">
    <source>
        <dbReference type="Proteomes" id="UP000503336"/>
    </source>
</evidence>
<feature type="domain" description="SpoVT-AbrB" evidence="8">
    <location>
        <begin position="85"/>
        <end position="128"/>
    </location>
</feature>
<dbReference type="PROSITE" id="PS51740">
    <property type="entry name" value="SPOVT_ABRB"/>
    <property type="match status" value="2"/>
</dbReference>
<evidence type="ECO:0000256" key="2">
    <source>
        <dbReference type="ARBA" id="ARBA00022490"/>
    </source>
</evidence>
<keyword evidence="6 7" id="KW-0804">Transcription</keyword>
<keyword evidence="2 7" id="KW-0963">Cytoplasm</keyword>
<dbReference type="PANTHER" id="PTHR34701:SF1">
    <property type="entry name" value="TRANSCRIPTIONAL REGULATOR MRAZ"/>
    <property type="match status" value="1"/>
</dbReference>
<dbReference type="HAMAP" id="MF_01008">
    <property type="entry name" value="MraZ"/>
    <property type="match status" value="1"/>
</dbReference>
<organism evidence="9 10">
    <name type="scientific">Pikeienuella piscinae</name>
    <dbReference type="NCBI Taxonomy" id="2748098"/>
    <lineage>
        <taxon>Bacteria</taxon>
        <taxon>Pseudomonadati</taxon>
        <taxon>Pseudomonadota</taxon>
        <taxon>Alphaproteobacteria</taxon>
        <taxon>Rhodobacterales</taxon>
        <taxon>Paracoccaceae</taxon>
        <taxon>Pikeienuella</taxon>
    </lineage>
</organism>
<dbReference type="InterPro" id="IPR020603">
    <property type="entry name" value="MraZ_dom"/>
</dbReference>
<dbReference type="InterPro" id="IPR038619">
    <property type="entry name" value="MraZ_sf"/>
</dbReference>
<dbReference type="InterPro" id="IPR035642">
    <property type="entry name" value="MraZ_N"/>
</dbReference>
<reference evidence="9 10" key="1">
    <citation type="submission" date="2020-02" db="EMBL/GenBank/DDBJ databases">
        <title>complete genome sequence of Rhodobacteraceae bacterium.</title>
        <authorList>
            <person name="Park J."/>
            <person name="Kim Y.-S."/>
            <person name="Kim K.-H."/>
        </authorList>
    </citation>
    <scope>NUCLEOTIDE SEQUENCE [LARGE SCALE GENOMIC DNA]</scope>
    <source>
        <strain evidence="9 10">RR4-56</strain>
    </source>
</reference>
<evidence type="ECO:0000256" key="4">
    <source>
        <dbReference type="ARBA" id="ARBA00023015"/>
    </source>
</evidence>
<dbReference type="EMBL" id="CP049056">
    <property type="protein sequence ID" value="QIE57644.1"/>
    <property type="molecule type" value="Genomic_DNA"/>
</dbReference>
<comment type="subcellular location">
    <subcellularLocation>
        <location evidence="7">Cytoplasm</location>
        <location evidence="7">Nucleoid</location>
    </subcellularLocation>
</comment>
<dbReference type="GO" id="GO:2000143">
    <property type="term" value="P:negative regulation of DNA-templated transcription initiation"/>
    <property type="evidence" value="ECO:0007669"/>
    <property type="project" value="TreeGrafter"/>
</dbReference>
<dbReference type="SUPFAM" id="SSF89447">
    <property type="entry name" value="AbrB/MazE/MraZ-like"/>
    <property type="match status" value="1"/>
</dbReference>
<protein>
    <recommendedName>
        <fullName evidence="1 7">Transcriptional regulator MraZ</fullName>
    </recommendedName>
</protein>
<evidence type="ECO:0000256" key="7">
    <source>
        <dbReference type="HAMAP-Rule" id="MF_01008"/>
    </source>
</evidence>
<dbReference type="GO" id="GO:0005737">
    <property type="term" value="C:cytoplasm"/>
    <property type="evidence" value="ECO:0007669"/>
    <property type="project" value="UniProtKB-UniRule"/>
</dbReference>
<feature type="domain" description="SpoVT-AbrB" evidence="8">
    <location>
        <begin position="8"/>
        <end position="56"/>
    </location>
</feature>
<comment type="subunit">
    <text evidence="7">Forms oligomers.</text>
</comment>
<dbReference type="GO" id="GO:0003700">
    <property type="term" value="F:DNA-binding transcription factor activity"/>
    <property type="evidence" value="ECO:0007669"/>
    <property type="project" value="UniProtKB-UniRule"/>
</dbReference>
<dbReference type="PANTHER" id="PTHR34701">
    <property type="entry name" value="TRANSCRIPTIONAL REGULATOR MRAZ"/>
    <property type="match status" value="1"/>
</dbReference>
<proteinExistence type="inferred from homology"/>
<evidence type="ECO:0000256" key="3">
    <source>
        <dbReference type="ARBA" id="ARBA00022737"/>
    </source>
</evidence>
<evidence type="ECO:0000256" key="5">
    <source>
        <dbReference type="ARBA" id="ARBA00023125"/>
    </source>
</evidence>
<evidence type="ECO:0000259" key="8">
    <source>
        <dbReference type="PROSITE" id="PS51740"/>
    </source>
</evidence>
<dbReference type="Gene3D" id="3.40.1550.20">
    <property type="entry name" value="Transcriptional regulator MraZ domain"/>
    <property type="match status" value="1"/>
</dbReference>
<dbReference type="RefSeq" id="WP_165102942.1">
    <property type="nucleotide sequence ID" value="NZ_CP049056.1"/>
</dbReference>
<dbReference type="CDD" id="cd16320">
    <property type="entry name" value="MraZ_N"/>
    <property type="match status" value="1"/>
</dbReference>
<dbReference type="KEGG" id="hdh:G5B40_20625"/>
<comment type="similarity">
    <text evidence="7">Belongs to the MraZ family.</text>
</comment>
<dbReference type="InterPro" id="IPR035644">
    <property type="entry name" value="MraZ_C"/>
</dbReference>
<sequence length="157" mass="17026">MLKFFSSSATNKVDGKGRVSIPAPFRKVLQSEDSPILFLMPELLGGPTIIGFGQSHFENLARSLTKMNPFSPEYRALANAVAGKAHQLPLDETGRIVLPKELRALAGIEGEAYFIGTLNTFQIWNPDTYAADEAAMLEIARANVDKLDWAGAMGGES</sequence>
<dbReference type="InterPro" id="IPR007159">
    <property type="entry name" value="SpoVT-AbrB_dom"/>
</dbReference>
<evidence type="ECO:0000256" key="1">
    <source>
        <dbReference type="ARBA" id="ARBA00013860"/>
    </source>
</evidence>
<dbReference type="GO" id="GO:0000976">
    <property type="term" value="F:transcription cis-regulatory region binding"/>
    <property type="evidence" value="ECO:0007669"/>
    <property type="project" value="TreeGrafter"/>
</dbReference>
<keyword evidence="10" id="KW-1185">Reference proteome</keyword>
<dbReference type="InterPro" id="IPR003444">
    <property type="entry name" value="MraZ"/>
</dbReference>
<gene>
    <name evidence="7" type="primary">mraZ</name>
    <name evidence="9" type="ORF">G5B40_20625</name>
</gene>
<keyword evidence="3" id="KW-0677">Repeat</keyword>
<dbReference type="GO" id="GO:0009295">
    <property type="term" value="C:nucleoid"/>
    <property type="evidence" value="ECO:0007669"/>
    <property type="project" value="UniProtKB-SubCell"/>
</dbReference>
<name>A0A7M3T6L3_9RHOB</name>
<dbReference type="InterPro" id="IPR037914">
    <property type="entry name" value="SpoVT-AbrB_sf"/>
</dbReference>
<dbReference type="AlphaFoldDB" id="A0A7M3T6L3"/>